<dbReference type="EMBL" id="AP011530">
    <property type="protein sequence ID" value="BAI81740.1"/>
    <property type="molecule type" value="Genomic_DNA"/>
</dbReference>
<organism evidence="1 2">
    <name type="scientific">Deferribacter desulfuricans (strain DSM 14783 / JCM 11476 / NBRC 101012 / SSM1)</name>
    <dbReference type="NCBI Taxonomy" id="639282"/>
    <lineage>
        <taxon>Bacteria</taxon>
        <taxon>Pseudomonadati</taxon>
        <taxon>Deferribacterota</taxon>
        <taxon>Deferribacteres</taxon>
        <taxon>Deferribacterales</taxon>
        <taxon>Deferribacteraceae</taxon>
        <taxon>Deferribacter</taxon>
    </lineage>
</organism>
<reference evidence="1 2" key="1">
    <citation type="journal article" date="2010" name="DNA Res.">
        <title>Bacterial lifestyle in a deep-sea hydrothermal vent chimney revealed by the genome sequence of the thermophilic bacterium Deferribacter desulfuricans SSM1.</title>
        <authorList>
            <person name="Takaki Y."/>
            <person name="Shimamura S."/>
            <person name="Nakagawa S."/>
            <person name="Fukuhara Y."/>
            <person name="Horikawa H."/>
            <person name="Ankai A."/>
            <person name="Harada T."/>
            <person name="Hosoyama A."/>
            <person name="Oguchi A."/>
            <person name="Fukui S."/>
            <person name="Fujita N."/>
            <person name="Takami H."/>
            <person name="Takai K."/>
        </authorList>
    </citation>
    <scope>NUCLEOTIDE SEQUENCE [LARGE SCALE GENOMIC DNA]</scope>
    <source>
        <strain evidence="2">DSM 14783 / JCM 11476 / NBRC 101012 / SSM1</strain>
        <plasmid evidence="2">Plasmid megaplasmid pDF308</plasmid>
    </source>
</reference>
<dbReference type="RefSeq" id="WP_013008967.1">
    <property type="nucleotide sequence ID" value="NC_013940.1"/>
</dbReference>
<gene>
    <name evidence="1" type="ordered locus">DEFDS_P118</name>
</gene>
<geneLocation type="plasmid" evidence="1 2">
    <name>megaplasmid pDF308</name>
</geneLocation>
<evidence type="ECO:0000313" key="1">
    <source>
        <dbReference type="EMBL" id="BAI81740.1"/>
    </source>
</evidence>
<proteinExistence type="predicted"/>
<dbReference type="HOGENOM" id="CLU_2422030_0_0_0"/>
<name>D3PEU8_DEFDS</name>
<evidence type="ECO:0000313" key="2">
    <source>
        <dbReference type="Proteomes" id="UP000001520"/>
    </source>
</evidence>
<protein>
    <submittedName>
        <fullName evidence="1">Uncharacterized protein</fullName>
    </submittedName>
</protein>
<dbReference type="KEGG" id="ddf:DEFDS_P118"/>
<keyword evidence="2" id="KW-1185">Reference proteome</keyword>
<dbReference type="Proteomes" id="UP000001520">
    <property type="component" value="Plasmid megaplasmid pDF308"/>
</dbReference>
<keyword evidence="1" id="KW-0614">Plasmid</keyword>
<accession>D3PEU8</accession>
<dbReference type="AlphaFoldDB" id="D3PEU8"/>
<sequence>MYTKINNNIQLLYKTIEKVNELESTIITDIINILDNIIGNKDISYIITFTDNKFEIELKNNKSAYSDFFYIDEKGLDLNKLKKVINKILNK</sequence>